<protein>
    <submittedName>
        <fullName evidence="2">Ribosomal protein S18 acetylase RimI-like enzyme</fullName>
    </submittedName>
</protein>
<dbReference type="Pfam" id="PF00583">
    <property type="entry name" value="Acetyltransf_1"/>
    <property type="match status" value="1"/>
</dbReference>
<evidence type="ECO:0000259" key="1">
    <source>
        <dbReference type="PROSITE" id="PS51186"/>
    </source>
</evidence>
<evidence type="ECO:0000313" key="3">
    <source>
        <dbReference type="Proteomes" id="UP000581688"/>
    </source>
</evidence>
<comment type="caution">
    <text evidence="2">The sequence shown here is derived from an EMBL/GenBank/DDBJ whole genome shotgun (WGS) entry which is preliminary data.</text>
</comment>
<keyword evidence="3" id="KW-1185">Reference proteome</keyword>
<dbReference type="Gene3D" id="3.40.630.30">
    <property type="match status" value="1"/>
</dbReference>
<dbReference type="RefSeq" id="WP_246199958.1">
    <property type="nucleotide sequence ID" value="NZ_CADDWK010000004.1"/>
</dbReference>
<accession>A0A841Q4C4</accession>
<dbReference type="InterPro" id="IPR000182">
    <property type="entry name" value="GNAT_dom"/>
</dbReference>
<name>A0A841Q4C4_9BACI</name>
<keyword evidence="2" id="KW-0687">Ribonucleoprotein</keyword>
<gene>
    <name evidence="2" type="ORF">HNQ94_001696</name>
</gene>
<dbReference type="AlphaFoldDB" id="A0A841Q4C4"/>
<dbReference type="PROSITE" id="PS51186">
    <property type="entry name" value="GNAT"/>
    <property type="match status" value="1"/>
</dbReference>
<evidence type="ECO:0000313" key="2">
    <source>
        <dbReference type="EMBL" id="MBB6453248.1"/>
    </source>
</evidence>
<dbReference type="Proteomes" id="UP000581688">
    <property type="component" value="Unassembled WGS sequence"/>
</dbReference>
<sequence>MVKVVELDKSEKTLNEIAQVYKEVWEKNDNSIKERFRKHATYKGYRGYMIINEKNDLIGFAYGYTTLPGQYYNGLLRDTLEDKLADKWLSDCFELVELAVLSTERNKGYGKHLASKLVEGVTNKTAVLTTQMNNEIARNLYEKLNWEVVYKPFYPDKNNAFVIMGKKIN</sequence>
<dbReference type="SUPFAM" id="SSF55729">
    <property type="entry name" value="Acyl-CoA N-acyltransferases (Nat)"/>
    <property type="match status" value="1"/>
</dbReference>
<reference evidence="2 3" key="1">
    <citation type="submission" date="2020-08" db="EMBL/GenBank/DDBJ databases">
        <title>Genomic Encyclopedia of Type Strains, Phase IV (KMG-IV): sequencing the most valuable type-strain genomes for metagenomic binning, comparative biology and taxonomic classification.</title>
        <authorList>
            <person name="Goeker M."/>
        </authorList>
    </citation>
    <scope>NUCLEOTIDE SEQUENCE [LARGE SCALE GENOMIC DNA]</scope>
    <source>
        <strain evidence="2 3">DSM 19612</strain>
    </source>
</reference>
<dbReference type="EMBL" id="JACHGH010000004">
    <property type="protein sequence ID" value="MBB6453248.1"/>
    <property type="molecule type" value="Genomic_DNA"/>
</dbReference>
<feature type="domain" description="N-acetyltransferase" evidence="1">
    <location>
        <begin position="2"/>
        <end position="169"/>
    </location>
</feature>
<dbReference type="GO" id="GO:0016747">
    <property type="term" value="F:acyltransferase activity, transferring groups other than amino-acyl groups"/>
    <property type="evidence" value="ECO:0007669"/>
    <property type="project" value="InterPro"/>
</dbReference>
<proteinExistence type="predicted"/>
<dbReference type="InterPro" id="IPR016181">
    <property type="entry name" value="Acyl_CoA_acyltransferase"/>
</dbReference>
<organism evidence="2 3">
    <name type="scientific">Salirhabdus euzebyi</name>
    <dbReference type="NCBI Taxonomy" id="394506"/>
    <lineage>
        <taxon>Bacteria</taxon>
        <taxon>Bacillati</taxon>
        <taxon>Bacillota</taxon>
        <taxon>Bacilli</taxon>
        <taxon>Bacillales</taxon>
        <taxon>Bacillaceae</taxon>
        <taxon>Salirhabdus</taxon>
    </lineage>
</organism>
<dbReference type="GO" id="GO:0005840">
    <property type="term" value="C:ribosome"/>
    <property type="evidence" value="ECO:0007669"/>
    <property type="project" value="UniProtKB-KW"/>
</dbReference>
<keyword evidence="2" id="KW-0689">Ribosomal protein</keyword>